<accession>A0A1S2VI02</accession>
<sequence>MKRTILFLSFCCCYLTSFAQKGPVRVHAHNDYEKPKPFQQAYESRADFIEADVWLHNGKLVVAHTREEINPALTLDSLYINPIIKRYSEHKDRISSDRSYAPALVIDVKDKFEEVFPLLSTQIQKCINCFNRTANPMAVQLIISGNRPKPDVFLDYPPYIWFDGRPTELYDEETLKRVALVSDNFKSYSRWDGTGEIPEADREKLKRIIKRAHNDDKPIRFWAIPDSPNGWKQLRKLGVDIINTDKVAECIGEMK</sequence>
<dbReference type="EMBL" id="MORL01000007">
    <property type="protein sequence ID" value="OIN58381.1"/>
    <property type="molecule type" value="Genomic_DNA"/>
</dbReference>
<dbReference type="Pfam" id="PF13653">
    <property type="entry name" value="GDPD_2"/>
    <property type="match status" value="1"/>
</dbReference>
<comment type="caution">
    <text evidence="1">The sequence shown here is derived from an EMBL/GenBank/DDBJ whole genome shotgun (WGS) entry which is preliminary data.</text>
</comment>
<dbReference type="RefSeq" id="WP_071504052.1">
    <property type="nucleotide sequence ID" value="NZ_MORL01000007.1"/>
</dbReference>
<dbReference type="InterPro" id="IPR039559">
    <property type="entry name" value="AIM6_PI-PLC-like_dom"/>
</dbReference>
<dbReference type="CDD" id="cd08577">
    <property type="entry name" value="PI-PLCc_GDPD_SF_unchar3"/>
    <property type="match status" value="1"/>
</dbReference>
<dbReference type="OrthoDB" id="9794455at2"/>
<dbReference type="GO" id="GO:0008081">
    <property type="term" value="F:phosphoric diester hydrolase activity"/>
    <property type="evidence" value="ECO:0007669"/>
    <property type="project" value="InterPro"/>
</dbReference>
<organism evidence="1 2">
    <name type="scientific">Arsenicibacter rosenii</name>
    <dbReference type="NCBI Taxonomy" id="1750698"/>
    <lineage>
        <taxon>Bacteria</taxon>
        <taxon>Pseudomonadati</taxon>
        <taxon>Bacteroidota</taxon>
        <taxon>Cytophagia</taxon>
        <taxon>Cytophagales</taxon>
        <taxon>Spirosomataceae</taxon>
        <taxon>Arsenicibacter</taxon>
    </lineage>
</organism>
<dbReference type="SUPFAM" id="SSF51695">
    <property type="entry name" value="PLC-like phosphodiesterases"/>
    <property type="match status" value="1"/>
</dbReference>
<protein>
    <submittedName>
        <fullName evidence="1">Glycerophosphodiester phosphodiesterase</fullName>
    </submittedName>
</protein>
<name>A0A1S2VI02_9BACT</name>
<evidence type="ECO:0000313" key="1">
    <source>
        <dbReference type="EMBL" id="OIN58381.1"/>
    </source>
</evidence>
<dbReference type="InterPro" id="IPR017946">
    <property type="entry name" value="PLC-like_Pdiesterase_TIM-brl"/>
</dbReference>
<proteinExistence type="predicted"/>
<dbReference type="Proteomes" id="UP000181790">
    <property type="component" value="Unassembled WGS sequence"/>
</dbReference>
<dbReference type="Gene3D" id="3.20.20.190">
    <property type="entry name" value="Phosphatidylinositol (PI) phosphodiesterase"/>
    <property type="match status" value="1"/>
</dbReference>
<dbReference type="AlphaFoldDB" id="A0A1S2VI02"/>
<evidence type="ECO:0000313" key="2">
    <source>
        <dbReference type="Proteomes" id="UP000181790"/>
    </source>
</evidence>
<gene>
    <name evidence="1" type="ORF">BLX24_15430</name>
</gene>
<dbReference type="GO" id="GO:0006629">
    <property type="term" value="P:lipid metabolic process"/>
    <property type="evidence" value="ECO:0007669"/>
    <property type="project" value="InterPro"/>
</dbReference>
<keyword evidence="2" id="KW-1185">Reference proteome</keyword>
<reference evidence="1 2" key="1">
    <citation type="submission" date="2016-10" db="EMBL/GenBank/DDBJ databases">
        <title>Arsenicibacter rosenii gen. nov., sp. nov., an efficient arsenic-methylating bacterium isolated from an arsenic-contaminated paddy soil.</title>
        <authorList>
            <person name="Huang K."/>
        </authorList>
    </citation>
    <scope>NUCLEOTIDE SEQUENCE [LARGE SCALE GENOMIC DNA]</scope>
    <source>
        <strain evidence="1 2">SM-1</strain>
    </source>
</reference>